<evidence type="ECO:0000256" key="1">
    <source>
        <dbReference type="SAM" id="Phobius"/>
    </source>
</evidence>
<gene>
    <name evidence="2" type="ORF">Selli1_13160</name>
    <name evidence="3" type="ORF">Selli2_11220</name>
</gene>
<keyword evidence="1" id="KW-0812">Transmembrane</keyword>
<dbReference type="EMBL" id="BSBO01000011">
    <property type="protein sequence ID" value="GLG04142.1"/>
    <property type="molecule type" value="Genomic_DNA"/>
</dbReference>
<feature type="transmembrane region" description="Helical" evidence="1">
    <location>
        <begin position="87"/>
        <end position="106"/>
    </location>
</feature>
<dbReference type="AlphaFoldDB" id="A0A9W6C7H2"/>
<keyword evidence="1" id="KW-1133">Transmembrane helix</keyword>
<evidence type="ECO:0000313" key="4">
    <source>
        <dbReference type="Proteomes" id="UP001145145"/>
    </source>
</evidence>
<protein>
    <recommendedName>
        <fullName evidence="5">ABC transporter permease</fullName>
    </recommendedName>
</protein>
<reference evidence="2" key="1">
    <citation type="submission" date="2022-11" db="EMBL/GenBank/DDBJ databases">
        <title>Draft genome sequence of Sellimonas catena strain 12EGH17.</title>
        <authorList>
            <person name="Atsushi H."/>
            <person name="Moriya O."/>
            <person name="Mitsuo S."/>
        </authorList>
    </citation>
    <scope>NUCLEOTIDE SEQUENCE</scope>
    <source>
        <strain evidence="2">12EGH17</strain>
    </source>
</reference>
<sequence length="237" mass="27641">MEHIISLKNEKIQKEEWAGTFYRLFWIYVICGVGGFLIESIWCWIDFHEFTSRTSNLFFPISCIWGFGGVLLHLFTAKDQENSKLYLFVKCTVLGALFEFLCGYLGEHLLEVTFWDYSAMPLHIGKYINLPFCLVWGGIGVAWVWKIYPLIRRKLETPVLTGPNTAMRVFLVFMVCSQVLTGAALLRMHERQSRNVEENIVEYVLDQCFPDQTLQRYFPKMKSTVTGKKIYIQETKS</sequence>
<reference evidence="2 4" key="5">
    <citation type="journal article" date="2023" name="Int. J. Syst. Evol. Microbiol.">
        <title>Sellimonas catena sp. nov., isolated from human faeces.</title>
        <authorList>
            <person name="Hisatomi A."/>
            <person name="Ohkuma M."/>
            <person name="Sakamoto M."/>
        </authorList>
    </citation>
    <scope>NUCLEOTIDE SEQUENCE [LARGE SCALE GENOMIC DNA]</scope>
    <source>
        <strain evidence="2 4">12EGH17</strain>
        <strain evidence="3">18CBH55</strain>
    </source>
</reference>
<comment type="caution">
    <text evidence="2">The sequence shown here is derived from an EMBL/GenBank/DDBJ whole genome shotgun (WGS) entry which is preliminary data.</text>
</comment>
<name>A0A9W6C7H2_9FIRM</name>
<accession>A0A9W6C7H2</accession>
<reference evidence="2" key="2">
    <citation type="submission" date="2022-11" db="EMBL/GenBank/DDBJ databases">
        <title>Draft genome sequence of Sellimonas catena strain 12EGH17.</title>
        <authorList>
            <person name="Hisatomi A."/>
            <person name="Ohkuma M."/>
            <person name="Sakamoto M."/>
        </authorList>
    </citation>
    <scope>NUCLEOTIDE SEQUENCE</scope>
    <source>
        <strain evidence="2">12EGH17</strain>
    </source>
</reference>
<evidence type="ECO:0008006" key="5">
    <source>
        <dbReference type="Google" id="ProtNLM"/>
    </source>
</evidence>
<reference evidence="3" key="3">
    <citation type="submission" date="2022-11" db="EMBL/GenBank/DDBJ databases">
        <title>Draft genome sequence of Sellimonas catena strain 18CBH55.</title>
        <authorList>
            <person name="Atsushi H."/>
            <person name="Moriya O."/>
            <person name="Mitsuo S."/>
        </authorList>
    </citation>
    <scope>NUCLEOTIDE SEQUENCE</scope>
    <source>
        <strain evidence="3">18CBH55</strain>
    </source>
</reference>
<evidence type="ECO:0000313" key="3">
    <source>
        <dbReference type="EMBL" id="GLG89695.1"/>
    </source>
</evidence>
<proteinExistence type="predicted"/>
<feature type="transmembrane region" description="Helical" evidence="1">
    <location>
        <begin position="165"/>
        <end position="186"/>
    </location>
</feature>
<dbReference type="Proteomes" id="UP001145094">
    <property type="component" value="Unassembled WGS sequence"/>
</dbReference>
<dbReference type="Pfam" id="PF06541">
    <property type="entry name" value="ABC_trans_CmpB"/>
    <property type="match status" value="1"/>
</dbReference>
<feature type="transmembrane region" description="Helical" evidence="1">
    <location>
        <begin position="57"/>
        <end position="75"/>
    </location>
</feature>
<keyword evidence="4" id="KW-1185">Reference proteome</keyword>
<feature type="transmembrane region" description="Helical" evidence="1">
    <location>
        <begin position="127"/>
        <end position="145"/>
    </location>
</feature>
<dbReference type="InterPro" id="IPR010540">
    <property type="entry name" value="CmpB_TMEM229"/>
</dbReference>
<dbReference type="RefSeq" id="WP_138372378.1">
    <property type="nucleotide sequence ID" value="NZ_BSBO01000011.1"/>
</dbReference>
<organism evidence="2 4">
    <name type="scientific">Sellimonas catena</name>
    <dbReference type="NCBI Taxonomy" id="2994035"/>
    <lineage>
        <taxon>Bacteria</taxon>
        <taxon>Bacillati</taxon>
        <taxon>Bacillota</taxon>
        <taxon>Clostridia</taxon>
        <taxon>Lachnospirales</taxon>
        <taxon>Lachnospiraceae</taxon>
        <taxon>Sellimonas</taxon>
    </lineage>
</organism>
<feature type="transmembrane region" description="Helical" evidence="1">
    <location>
        <begin position="25"/>
        <end position="45"/>
    </location>
</feature>
<dbReference type="Proteomes" id="UP001145145">
    <property type="component" value="Unassembled WGS sequence"/>
</dbReference>
<keyword evidence="1" id="KW-0472">Membrane</keyword>
<evidence type="ECO:0000313" key="2">
    <source>
        <dbReference type="EMBL" id="GLG04142.1"/>
    </source>
</evidence>
<dbReference type="EMBL" id="BSCH01000006">
    <property type="protein sequence ID" value="GLG89695.1"/>
    <property type="molecule type" value="Genomic_DNA"/>
</dbReference>
<reference evidence="3" key="4">
    <citation type="submission" date="2022-11" db="EMBL/GenBank/DDBJ databases">
        <title>Draft genome sequence of Sellimonas catena strain 18CBH55.</title>
        <authorList>
            <person name="Hisatomi A."/>
            <person name="Ohkuma M."/>
            <person name="Sakamoto M."/>
        </authorList>
    </citation>
    <scope>NUCLEOTIDE SEQUENCE</scope>
    <source>
        <strain evidence="3">18CBH55</strain>
    </source>
</reference>